<keyword evidence="2" id="KW-0689">Ribosomal protein</keyword>
<feature type="region of interest" description="Disordered" evidence="1">
    <location>
        <begin position="1"/>
        <end position="65"/>
    </location>
</feature>
<keyword evidence="2" id="KW-0687">Ribonucleoprotein</keyword>
<evidence type="ECO:0000256" key="1">
    <source>
        <dbReference type="SAM" id="MobiDB-lite"/>
    </source>
</evidence>
<proteinExistence type="predicted"/>
<accession>A0A6J4N2J6</accession>
<gene>
    <name evidence="2" type="ORF">AVDCRST_MAG21-1032</name>
</gene>
<reference evidence="2" key="1">
    <citation type="submission" date="2020-02" db="EMBL/GenBank/DDBJ databases">
        <authorList>
            <person name="Meier V. D."/>
        </authorList>
    </citation>
    <scope>NUCLEOTIDE SEQUENCE</scope>
    <source>
        <strain evidence="2">AVDCRST_MAG21</strain>
    </source>
</reference>
<dbReference type="AlphaFoldDB" id="A0A6J4N2J6"/>
<feature type="non-terminal residue" evidence="2">
    <location>
        <position position="65"/>
    </location>
</feature>
<feature type="compositionally biased region" description="Basic and acidic residues" evidence="1">
    <location>
        <begin position="1"/>
        <end position="21"/>
    </location>
</feature>
<feature type="compositionally biased region" description="Basic and acidic residues" evidence="1">
    <location>
        <begin position="48"/>
        <end position="65"/>
    </location>
</feature>
<sequence>AQDEAALRNEEARQGDGHGQDPARQGPPGHPPDAEEGHRPHPPRRRHGLDLQERHPAREEDAGAL</sequence>
<protein>
    <submittedName>
        <fullName evidence="2">LSU ribosomal protein L35p</fullName>
    </submittedName>
</protein>
<organism evidence="2">
    <name type="scientific">uncultured Nocardioidaceae bacterium</name>
    <dbReference type="NCBI Taxonomy" id="253824"/>
    <lineage>
        <taxon>Bacteria</taxon>
        <taxon>Bacillati</taxon>
        <taxon>Actinomycetota</taxon>
        <taxon>Actinomycetes</taxon>
        <taxon>Propionibacteriales</taxon>
        <taxon>Nocardioidaceae</taxon>
        <taxon>environmental samples</taxon>
    </lineage>
</organism>
<feature type="non-terminal residue" evidence="2">
    <location>
        <position position="1"/>
    </location>
</feature>
<dbReference type="GO" id="GO:0005840">
    <property type="term" value="C:ribosome"/>
    <property type="evidence" value="ECO:0007669"/>
    <property type="project" value="UniProtKB-KW"/>
</dbReference>
<evidence type="ECO:0000313" key="2">
    <source>
        <dbReference type="EMBL" id="CAA9375515.1"/>
    </source>
</evidence>
<name>A0A6J4N2J6_9ACTN</name>
<dbReference type="EMBL" id="CADCUL010000112">
    <property type="protein sequence ID" value="CAA9375515.1"/>
    <property type="molecule type" value="Genomic_DNA"/>
</dbReference>